<accession>A0A448X618</accession>
<gene>
    <name evidence="1" type="ORF">PXEA_LOCUS22479</name>
</gene>
<reference evidence="1" key="1">
    <citation type="submission" date="2018-11" db="EMBL/GenBank/DDBJ databases">
        <authorList>
            <consortium name="Pathogen Informatics"/>
        </authorList>
    </citation>
    <scope>NUCLEOTIDE SEQUENCE</scope>
</reference>
<comment type="caution">
    <text evidence="1">The sequence shown here is derived from an EMBL/GenBank/DDBJ whole genome shotgun (WGS) entry which is preliminary data.</text>
</comment>
<dbReference type="Proteomes" id="UP000784294">
    <property type="component" value="Unassembled WGS sequence"/>
</dbReference>
<evidence type="ECO:0000313" key="2">
    <source>
        <dbReference type="Proteomes" id="UP000784294"/>
    </source>
</evidence>
<proteinExistence type="predicted"/>
<organism evidence="1 2">
    <name type="scientific">Protopolystoma xenopodis</name>
    <dbReference type="NCBI Taxonomy" id="117903"/>
    <lineage>
        <taxon>Eukaryota</taxon>
        <taxon>Metazoa</taxon>
        <taxon>Spiralia</taxon>
        <taxon>Lophotrochozoa</taxon>
        <taxon>Platyhelminthes</taxon>
        <taxon>Monogenea</taxon>
        <taxon>Polyopisthocotylea</taxon>
        <taxon>Polystomatidea</taxon>
        <taxon>Polystomatidae</taxon>
        <taxon>Protopolystoma</taxon>
    </lineage>
</organism>
<keyword evidence="2" id="KW-1185">Reference proteome</keyword>
<dbReference type="AlphaFoldDB" id="A0A448X618"/>
<name>A0A448X618_9PLAT</name>
<dbReference type="EMBL" id="CAAALY010099818">
    <property type="protein sequence ID" value="VEL29039.1"/>
    <property type="molecule type" value="Genomic_DNA"/>
</dbReference>
<evidence type="ECO:0000313" key="1">
    <source>
        <dbReference type="EMBL" id="VEL29039.1"/>
    </source>
</evidence>
<dbReference type="OrthoDB" id="5914890at2759"/>
<protein>
    <submittedName>
        <fullName evidence="1">Uncharacterized protein</fullName>
    </submittedName>
</protein>
<sequence length="160" mass="17520">MECIRDATGIISNSHSFVKSADSFPVLVVGTKVDLMPSTPQQPSIDRIFGLDDNFSRNFYNSHCSDLAEDVFSRRPCSEDIEIYPSNCLDKTARSISLASTFAAERGFSELILSCLSPNCLSPGSRNAVILETFLDKVVTYCMRGNVSNGFLPSSGWKCA</sequence>